<evidence type="ECO:0008006" key="7">
    <source>
        <dbReference type="Google" id="ProtNLM"/>
    </source>
</evidence>
<evidence type="ECO:0000256" key="3">
    <source>
        <dbReference type="ARBA" id="ARBA00023242"/>
    </source>
</evidence>
<dbReference type="GO" id="GO:0005730">
    <property type="term" value="C:nucleolus"/>
    <property type="evidence" value="ECO:0007669"/>
    <property type="project" value="TreeGrafter"/>
</dbReference>
<evidence type="ECO:0000256" key="4">
    <source>
        <dbReference type="SAM" id="MobiDB-lite"/>
    </source>
</evidence>
<evidence type="ECO:0000313" key="6">
    <source>
        <dbReference type="Proteomes" id="UP001415857"/>
    </source>
</evidence>
<protein>
    <recommendedName>
        <fullName evidence="7">Nucleolar complex protein 2 homolog</fullName>
    </recommendedName>
</protein>
<dbReference type="AlphaFoldDB" id="A0AAP0RY63"/>
<reference evidence="5 6" key="1">
    <citation type="journal article" date="2024" name="Plant J.">
        <title>Genome sequences and population genomics reveal climatic adaptation and genomic divergence between two closely related sweetgum species.</title>
        <authorList>
            <person name="Xu W.Q."/>
            <person name="Ren C.Q."/>
            <person name="Zhang X.Y."/>
            <person name="Comes H.P."/>
            <person name="Liu X.H."/>
            <person name="Li Y.G."/>
            <person name="Kettle C.J."/>
            <person name="Jalonen R."/>
            <person name="Gaisberger H."/>
            <person name="Ma Y.Z."/>
            <person name="Qiu Y.X."/>
        </authorList>
    </citation>
    <scope>NUCLEOTIDE SEQUENCE [LARGE SCALE GENOMIC DNA]</scope>
    <source>
        <strain evidence="5">Hangzhou</strain>
    </source>
</reference>
<proteinExistence type="inferred from homology"/>
<comment type="caution">
    <text evidence="5">The sequence shown here is derived from an EMBL/GenBank/DDBJ whole genome shotgun (WGS) entry which is preliminary data.</text>
</comment>
<dbReference type="PANTHER" id="PTHR12687">
    <property type="entry name" value="NUCLEOLAR COMPLEX 2 AND RAD4-RELATED"/>
    <property type="match status" value="1"/>
</dbReference>
<keyword evidence="6" id="KW-1185">Reference proteome</keyword>
<evidence type="ECO:0000256" key="2">
    <source>
        <dbReference type="ARBA" id="ARBA00005907"/>
    </source>
</evidence>
<organism evidence="5 6">
    <name type="scientific">Liquidambar formosana</name>
    <name type="common">Formosan gum</name>
    <dbReference type="NCBI Taxonomy" id="63359"/>
    <lineage>
        <taxon>Eukaryota</taxon>
        <taxon>Viridiplantae</taxon>
        <taxon>Streptophyta</taxon>
        <taxon>Embryophyta</taxon>
        <taxon>Tracheophyta</taxon>
        <taxon>Spermatophyta</taxon>
        <taxon>Magnoliopsida</taxon>
        <taxon>eudicotyledons</taxon>
        <taxon>Gunneridae</taxon>
        <taxon>Pentapetalae</taxon>
        <taxon>Saxifragales</taxon>
        <taxon>Altingiaceae</taxon>
        <taxon>Liquidambar</taxon>
    </lineage>
</organism>
<dbReference type="PANTHER" id="PTHR12687:SF8">
    <property type="entry name" value="PROTEIN REBELOTE"/>
    <property type="match status" value="1"/>
</dbReference>
<accession>A0AAP0RY63</accession>
<dbReference type="Pfam" id="PF03715">
    <property type="entry name" value="Noc2"/>
    <property type="match status" value="1"/>
</dbReference>
<dbReference type="GO" id="GO:0005654">
    <property type="term" value="C:nucleoplasm"/>
    <property type="evidence" value="ECO:0007669"/>
    <property type="project" value="TreeGrafter"/>
</dbReference>
<feature type="region of interest" description="Disordered" evidence="4">
    <location>
        <begin position="318"/>
        <end position="353"/>
    </location>
</feature>
<dbReference type="GO" id="GO:0030690">
    <property type="term" value="C:Noc1p-Noc2p complex"/>
    <property type="evidence" value="ECO:0007669"/>
    <property type="project" value="TreeGrafter"/>
</dbReference>
<evidence type="ECO:0000256" key="1">
    <source>
        <dbReference type="ARBA" id="ARBA00004123"/>
    </source>
</evidence>
<name>A0AAP0RY63_LIQFO</name>
<evidence type="ECO:0000313" key="5">
    <source>
        <dbReference type="EMBL" id="KAK9283729.1"/>
    </source>
</evidence>
<comment type="similarity">
    <text evidence="2">Belongs to the NOC2 family.</text>
</comment>
<dbReference type="Proteomes" id="UP001415857">
    <property type="component" value="Unassembled WGS sequence"/>
</dbReference>
<comment type="subcellular location">
    <subcellularLocation>
        <location evidence="1">Nucleus</location>
    </subcellularLocation>
</comment>
<keyword evidence="3" id="KW-0539">Nucleus</keyword>
<dbReference type="InterPro" id="IPR005343">
    <property type="entry name" value="Noc2"/>
</dbReference>
<dbReference type="EMBL" id="JBBPBK010000006">
    <property type="protein sequence ID" value="KAK9283729.1"/>
    <property type="molecule type" value="Genomic_DNA"/>
</dbReference>
<dbReference type="GO" id="GO:0042273">
    <property type="term" value="P:ribosomal large subunit biogenesis"/>
    <property type="evidence" value="ECO:0007669"/>
    <property type="project" value="TreeGrafter"/>
</dbReference>
<gene>
    <name evidence="5" type="ORF">L1049_011979</name>
</gene>
<sequence>MYKAFIARCKFVEPVFLKHIQFLRNSLLELCSLDVQKSSSKALLSIQQLAKILQQGLRTKNKEALTKICSWQYTWCIDLWVMFISANIRDFDLQPLLFMIIQVINGVAHLFSGPRYLPLRRKCIQWLNHLSSSSGIFIPVASLVLDALEYKIGKDGGKSGKPFDLSSVIKLPKHWLKSRSFQEECIFSAIELLSAHFALWSYHISFPDLATIPLIRLRKFYEATTIESLRRVVKRLIDQMEQNIEFIQKKRDEVAFSPHNQESVESFLQLEKSSSNAPFTQYYKSVIEKAASRNLFMNEKISLLEQKKLKKRKQQLLNQVDMSANGELDSEKGKVNPSVNGGEDGNLRKKKRT</sequence>
<dbReference type="GO" id="GO:0030691">
    <property type="term" value="C:Noc2p-Noc3p complex"/>
    <property type="evidence" value="ECO:0007669"/>
    <property type="project" value="TreeGrafter"/>
</dbReference>